<evidence type="ECO:0000313" key="2">
    <source>
        <dbReference type="Proteomes" id="UP001177260"/>
    </source>
</evidence>
<reference evidence="1 2" key="1">
    <citation type="journal article" date="2023" name="ACS Omega">
        <title>Identification of the Neoaspergillic Acid Biosynthesis Gene Cluster by Establishing an In Vitro CRISPR-Ribonucleoprotein Genetic System in Aspergillus melleus.</title>
        <authorList>
            <person name="Yuan B."/>
            <person name="Grau M.F."/>
            <person name="Murata R.M."/>
            <person name="Torok T."/>
            <person name="Venkateswaran K."/>
            <person name="Stajich J.E."/>
            <person name="Wang C.C.C."/>
        </authorList>
    </citation>
    <scope>NUCLEOTIDE SEQUENCE [LARGE SCALE GENOMIC DNA]</scope>
    <source>
        <strain evidence="1 2">IMV 1140</strain>
    </source>
</reference>
<keyword evidence="2" id="KW-1185">Reference proteome</keyword>
<dbReference type="EMBL" id="JAOPJF010000041">
    <property type="protein sequence ID" value="KAK1143313.1"/>
    <property type="molecule type" value="Genomic_DNA"/>
</dbReference>
<sequence>MAFSFGGPTPTGDVTPVEAGPDLPDVYAEEVGFKGVSGDCNIRLLPTPWPEDALPAPTSTLLAVASTKGVVVGAGPDCLSVASSDSVRKAISAPTEGKVKTKPFQPQATIPLPARPTHVAFASGDSALVVTTEAGSQLFVYETDSLLTGSGQPALSLPVNGAPFRAVAPNPALPDVDESSLVALVTGGGELLIANLKTGQLLSGANGQVMKSGVSSVCWSNKGKQLVAGLADGTAHQIKPTGELAATIPRPPDLEGECHVSSISWLENDLFLMVYTPNTAEDETGQTPPSSYYLITKRKQAPFLIQKLPEVCLPFGYKRAPAYQFIARLRNYEPDLKDALILSSTASTDVGLITRSSKPLASDEDAKKTTDVFTTTEVSDDTKRASLPLSDSDGETSVIGLGVDLSSTENVVAPIAGEDIAESSTPLPNLLLLNNEGILASWWFIYSEAVRKQLPYHGQGTGSQTQAQPQSQPMQAEAPKQPAFAQSGFGQSGFGQSAFGSPSGSAFAKPSSTPSFGSPSAMGGRSQPSFGAPSLPGASSFGAPSQMGSSFGAPSALGQRGPAQFGKSSFGSSTPAPFGQSSTAGNGGSSLPFASSGAAAGGGFGSFANSGSGGFGAFAASKPAAESPFNKTSSESPFAKASGESPFAKASGESPFGKPTTANPFGKPSAPSPFGQTSTVTTSFGSQKTEESKGTFGLGSGGFVLGSTMKGDGSAANDGPKPDKPSGGLFSLGASMDDMVSSPNKPSTPAESMDDAEDAPAAPAEEEKKPEPKQATPSLFGGPSFGTQPQPPQPFGAPQTNKSPFSLFGNTEKKPSPLSPQSEQTVTPSKSKEELDAKSSPPSSMAEPPLPPDPTSKTVYGPGDTSASSNVSKSSVEDAPLPPDFTIPPKSKPSPSLFGGEPPLPPDFTQKPKDSKKAEEAPLPPDPVTSKSSATPTKDEPGPVPDGSDADDSEKEGDSDFDDSGEEITHEDNDEHEDGDDEEDEDEDEGEEETPTTQDFKKDFGKTPESSFESQFSTTSSTERLFSRLSKPGQKPQSQQQPPRSLFGGPTQPLLPAPRSHHESPRSPSPVRNGARKSSEHAPGSALAARKAELARHAAEEKRKLQEKEEKERKAREKKMQQEQEEAEALSEDDEEEKLRADLASALEPVPTLDPFLPHQDYTGQPSRPGIPGQIERLYHDINSMVDTLGINARSLSSYLLYQKSSTDSDWIEKLQGEYPFEPRDEKLRLSEIEKFDDAVHQLSAQLEKERLQGVDQKLEDCHALISKDIITLRGQCASIQKTLDAHTDAAAIVSAPLSAEQLALQQDLRKTSTDIQAKLADLESAVSLLRARIADAPRDGASRPSKRPTVEAVASTISTMMNMAESKRNEIDVLEAQLQRMGIDTAASPSSREGSPFTTPRKGKSNLPATPGSTASRDGPVSSYHTPESAGRAINFRSSISGSARASRLRNVNGANDLVSKEELDQWKAKRNRRKQMVDNLKKAIQEKKVELKVRNADDL</sequence>
<protein>
    <submittedName>
        <fullName evidence="1">Uncharacterized protein</fullName>
    </submittedName>
</protein>
<comment type="caution">
    <text evidence="1">The sequence shown here is derived from an EMBL/GenBank/DDBJ whole genome shotgun (WGS) entry which is preliminary data.</text>
</comment>
<gene>
    <name evidence="1" type="ORF">N8T08_006840</name>
</gene>
<name>A0ACC3AZH4_9EURO</name>
<dbReference type="Proteomes" id="UP001177260">
    <property type="component" value="Unassembled WGS sequence"/>
</dbReference>
<evidence type="ECO:0000313" key="1">
    <source>
        <dbReference type="EMBL" id="KAK1143313.1"/>
    </source>
</evidence>
<accession>A0ACC3AZH4</accession>
<organism evidence="1 2">
    <name type="scientific">Aspergillus melleus</name>
    <dbReference type="NCBI Taxonomy" id="138277"/>
    <lineage>
        <taxon>Eukaryota</taxon>
        <taxon>Fungi</taxon>
        <taxon>Dikarya</taxon>
        <taxon>Ascomycota</taxon>
        <taxon>Pezizomycotina</taxon>
        <taxon>Eurotiomycetes</taxon>
        <taxon>Eurotiomycetidae</taxon>
        <taxon>Eurotiales</taxon>
        <taxon>Aspergillaceae</taxon>
        <taxon>Aspergillus</taxon>
        <taxon>Aspergillus subgen. Circumdati</taxon>
    </lineage>
</organism>
<proteinExistence type="predicted"/>